<feature type="transmembrane region" description="Helical" evidence="2">
    <location>
        <begin position="72"/>
        <end position="93"/>
    </location>
</feature>
<proteinExistence type="predicted"/>
<sequence length="130" mass="13153">MTDQVHDQESTAEHGAERPEPAGAGAERPSATAARLFDIRRVIGGLFVLYGAVLTVVGAFDSPAAVAKAQGVRINLWTGLGMLVLGAAFLLWLRLSPSPAPAAEPDGPAAPGEPAVTAAEGAESAPAVTD</sequence>
<evidence type="ECO:0000313" key="4">
    <source>
        <dbReference type="Proteomes" id="UP001596435"/>
    </source>
</evidence>
<keyword evidence="2" id="KW-1133">Transmembrane helix</keyword>
<evidence type="ECO:0000313" key="3">
    <source>
        <dbReference type="EMBL" id="MFC7178213.1"/>
    </source>
</evidence>
<feature type="compositionally biased region" description="Basic and acidic residues" evidence="1">
    <location>
        <begin position="1"/>
        <end position="20"/>
    </location>
</feature>
<gene>
    <name evidence="3" type="ORF">ACFQMG_01400</name>
</gene>
<name>A0ABW2FPN7_9ACTN</name>
<keyword evidence="2" id="KW-0812">Transmembrane</keyword>
<keyword evidence="2" id="KW-0472">Membrane</keyword>
<protein>
    <submittedName>
        <fullName evidence="3">Uncharacterized protein</fullName>
    </submittedName>
</protein>
<accession>A0ABW2FPN7</accession>
<keyword evidence="4" id="KW-1185">Reference proteome</keyword>
<dbReference type="Proteomes" id="UP001596435">
    <property type="component" value="Unassembled WGS sequence"/>
</dbReference>
<feature type="compositionally biased region" description="Low complexity" evidence="1">
    <location>
        <begin position="101"/>
        <end position="115"/>
    </location>
</feature>
<organism evidence="3 4">
    <name type="scientific">Kitasatospora paranensis</name>
    <dbReference type="NCBI Taxonomy" id="258053"/>
    <lineage>
        <taxon>Bacteria</taxon>
        <taxon>Bacillati</taxon>
        <taxon>Actinomycetota</taxon>
        <taxon>Actinomycetes</taxon>
        <taxon>Kitasatosporales</taxon>
        <taxon>Streptomycetaceae</taxon>
        <taxon>Kitasatospora</taxon>
    </lineage>
</organism>
<comment type="caution">
    <text evidence="3">The sequence shown here is derived from an EMBL/GenBank/DDBJ whole genome shotgun (WGS) entry which is preliminary data.</text>
</comment>
<feature type="region of interest" description="Disordered" evidence="1">
    <location>
        <begin position="100"/>
        <end position="130"/>
    </location>
</feature>
<evidence type="ECO:0000256" key="2">
    <source>
        <dbReference type="SAM" id="Phobius"/>
    </source>
</evidence>
<evidence type="ECO:0000256" key="1">
    <source>
        <dbReference type="SAM" id="MobiDB-lite"/>
    </source>
</evidence>
<dbReference type="RefSeq" id="WP_380230262.1">
    <property type="nucleotide sequence ID" value="NZ_BAABKV010000001.1"/>
</dbReference>
<feature type="transmembrane region" description="Helical" evidence="2">
    <location>
        <begin position="42"/>
        <end position="60"/>
    </location>
</feature>
<dbReference type="EMBL" id="JBHTAJ010000002">
    <property type="protein sequence ID" value="MFC7178213.1"/>
    <property type="molecule type" value="Genomic_DNA"/>
</dbReference>
<feature type="region of interest" description="Disordered" evidence="1">
    <location>
        <begin position="1"/>
        <end position="30"/>
    </location>
</feature>
<reference evidence="4" key="1">
    <citation type="journal article" date="2019" name="Int. J. Syst. Evol. Microbiol.">
        <title>The Global Catalogue of Microorganisms (GCM) 10K type strain sequencing project: providing services to taxonomists for standard genome sequencing and annotation.</title>
        <authorList>
            <consortium name="The Broad Institute Genomics Platform"/>
            <consortium name="The Broad Institute Genome Sequencing Center for Infectious Disease"/>
            <person name="Wu L."/>
            <person name="Ma J."/>
        </authorList>
    </citation>
    <scope>NUCLEOTIDE SEQUENCE [LARGE SCALE GENOMIC DNA]</scope>
    <source>
        <strain evidence="4">CGMCC 1.12859</strain>
    </source>
</reference>